<evidence type="ECO:0000313" key="5">
    <source>
        <dbReference type="Proteomes" id="UP000292927"/>
    </source>
</evidence>
<name>A0A4Q7PNL3_9FIRM</name>
<gene>
    <name evidence="4" type="ORF">EV209_0506</name>
</gene>
<dbReference type="SUPFAM" id="SSF63411">
    <property type="entry name" value="LuxS/MPP-like metallohydrolase"/>
    <property type="match status" value="2"/>
</dbReference>
<dbReference type="PANTHER" id="PTHR11851">
    <property type="entry name" value="METALLOPROTEASE"/>
    <property type="match status" value="1"/>
</dbReference>
<dbReference type="InterPro" id="IPR011249">
    <property type="entry name" value="Metalloenz_LuxS/M16"/>
</dbReference>
<dbReference type="EMBL" id="SGXF01000001">
    <property type="protein sequence ID" value="RZT02393.1"/>
    <property type="molecule type" value="Genomic_DNA"/>
</dbReference>
<dbReference type="InterPro" id="IPR007863">
    <property type="entry name" value="Peptidase_M16_C"/>
</dbReference>
<feature type="domain" description="Peptidase M16 N-terminal" evidence="2">
    <location>
        <begin position="25"/>
        <end position="164"/>
    </location>
</feature>
<dbReference type="OrthoDB" id="9811314at2"/>
<dbReference type="InterPro" id="IPR011765">
    <property type="entry name" value="Pept_M16_N"/>
</dbReference>
<dbReference type="RefSeq" id="WP_130432732.1">
    <property type="nucleotide sequence ID" value="NZ_SGXF01000001.1"/>
</dbReference>
<sequence length="432" mass="49266">MQKVDFMGQEHCLSAGGVPVYLYSNPCLHSFCLALYIKGGALYERPEENGITHFWEHMVFRKLNHLLDNTLYQRLDRMGLDFTGCTYREFVQLKITGSPVFLEEAIRLMLLVFSPLALPASLLDTERRRVKAEIREEDERRSLEYFSNQIVWAGSPVAQSIAGTPSVLNRTTLKRLSAFQEQLLTTDNLFFYVTGCADQDSLAPLLAGLEALSLPHGKSRLNLAPVPAEMYSRKPSVHIKHSQYCFVRVSFDVDADGCSNAMLDLLYDVLFSGESCLLFQELSEKTGLIYSYDARFERFCNVGSLYFQYEVSQRNLLESVRQLSGLLNRLRSGLTDGLDRVRAPYTYNAGMLLDDVEDLNWSMAYECHILQESYRSIPERRKAYEAVTVSDMEGLLKKLIRPENMVVALKGSSARLEKMRAELEELIIWGMQ</sequence>
<proteinExistence type="inferred from homology"/>
<evidence type="ECO:0000259" key="2">
    <source>
        <dbReference type="Pfam" id="PF00675"/>
    </source>
</evidence>
<dbReference type="InterPro" id="IPR050361">
    <property type="entry name" value="MPP/UQCRC_Complex"/>
</dbReference>
<dbReference type="Gene3D" id="3.30.830.10">
    <property type="entry name" value="Metalloenzyme, LuxS/M16 peptidase-like"/>
    <property type="match status" value="2"/>
</dbReference>
<protein>
    <submittedName>
        <fullName evidence="4">Putative Zn-dependent peptidase</fullName>
    </submittedName>
</protein>
<dbReference type="PANTHER" id="PTHR11851:SF49">
    <property type="entry name" value="MITOCHONDRIAL-PROCESSING PEPTIDASE SUBUNIT ALPHA"/>
    <property type="match status" value="1"/>
</dbReference>
<feature type="domain" description="Peptidase M16 C-terminal" evidence="3">
    <location>
        <begin position="172"/>
        <end position="336"/>
    </location>
</feature>
<evidence type="ECO:0000313" key="4">
    <source>
        <dbReference type="EMBL" id="RZT02393.1"/>
    </source>
</evidence>
<dbReference type="Pfam" id="PF05193">
    <property type="entry name" value="Peptidase_M16_C"/>
    <property type="match status" value="1"/>
</dbReference>
<evidence type="ECO:0000259" key="3">
    <source>
        <dbReference type="Pfam" id="PF05193"/>
    </source>
</evidence>
<keyword evidence="5" id="KW-1185">Reference proteome</keyword>
<comment type="caution">
    <text evidence="4">The sequence shown here is derived from an EMBL/GenBank/DDBJ whole genome shotgun (WGS) entry which is preliminary data.</text>
</comment>
<dbReference type="AlphaFoldDB" id="A0A4Q7PNL3"/>
<evidence type="ECO:0000256" key="1">
    <source>
        <dbReference type="ARBA" id="ARBA00007261"/>
    </source>
</evidence>
<dbReference type="Pfam" id="PF00675">
    <property type="entry name" value="Peptidase_M16"/>
    <property type="match status" value="1"/>
</dbReference>
<accession>A0A4Q7PNL3</accession>
<dbReference type="GO" id="GO:0046872">
    <property type="term" value="F:metal ion binding"/>
    <property type="evidence" value="ECO:0007669"/>
    <property type="project" value="InterPro"/>
</dbReference>
<organism evidence="4 5">
    <name type="scientific">Cuneatibacter caecimuris</name>
    <dbReference type="NCBI Taxonomy" id="1796618"/>
    <lineage>
        <taxon>Bacteria</taxon>
        <taxon>Bacillati</taxon>
        <taxon>Bacillota</taxon>
        <taxon>Clostridia</taxon>
        <taxon>Lachnospirales</taxon>
        <taxon>Lachnospiraceae</taxon>
        <taxon>Cuneatibacter</taxon>
    </lineage>
</organism>
<reference evidence="4 5" key="1">
    <citation type="submission" date="2019-02" db="EMBL/GenBank/DDBJ databases">
        <title>Genomic Encyclopedia of Type Strains, Phase IV (KMG-IV): sequencing the most valuable type-strain genomes for metagenomic binning, comparative biology and taxonomic classification.</title>
        <authorList>
            <person name="Goeker M."/>
        </authorList>
    </citation>
    <scope>NUCLEOTIDE SEQUENCE [LARGE SCALE GENOMIC DNA]</scope>
    <source>
        <strain evidence="4 5">DSM 29486</strain>
    </source>
</reference>
<dbReference type="Proteomes" id="UP000292927">
    <property type="component" value="Unassembled WGS sequence"/>
</dbReference>
<comment type="similarity">
    <text evidence="1">Belongs to the peptidase M16 family.</text>
</comment>